<dbReference type="Proteomes" id="UP001501079">
    <property type="component" value="Unassembled WGS sequence"/>
</dbReference>
<dbReference type="RefSeq" id="WP_344754662.1">
    <property type="nucleotide sequence ID" value="NZ_BAABBW010000004.1"/>
</dbReference>
<dbReference type="EMBL" id="BAABBW010000004">
    <property type="protein sequence ID" value="GAA4176503.1"/>
    <property type="molecule type" value="Genomic_DNA"/>
</dbReference>
<accession>A0ABP8A355</accession>
<reference evidence="2" key="1">
    <citation type="journal article" date="2019" name="Int. J. Syst. Evol. Microbiol.">
        <title>The Global Catalogue of Microorganisms (GCM) 10K type strain sequencing project: providing services to taxonomists for standard genome sequencing and annotation.</title>
        <authorList>
            <consortium name="The Broad Institute Genomics Platform"/>
            <consortium name="The Broad Institute Genome Sequencing Center for Infectious Disease"/>
            <person name="Wu L."/>
            <person name="Ma J."/>
        </authorList>
    </citation>
    <scope>NUCLEOTIDE SEQUENCE [LARGE SCALE GENOMIC DNA]</scope>
    <source>
        <strain evidence="2">JCM 17591</strain>
    </source>
</reference>
<proteinExistence type="predicted"/>
<evidence type="ECO:0000313" key="2">
    <source>
        <dbReference type="Proteomes" id="UP001501079"/>
    </source>
</evidence>
<gene>
    <name evidence="1" type="ORF">GCM10022287_23820</name>
</gene>
<keyword evidence="2" id="KW-1185">Reference proteome</keyword>
<comment type="caution">
    <text evidence="1">The sequence shown here is derived from an EMBL/GenBank/DDBJ whole genome shotgun (WGS) entry which is preliminary data.</text>
</comment>
<evidence type="ECO:0000313" key="1">
    <source>
        <dbReference type="EMBL" id="GAA4176503.1"/>
    </source>
</evidence>
<sequence>MRVELLVTALEDEKAAHRIAADAADRFRDVISEVLGLHENPGDDELVRQIRDLHGRTGPEPTRWRDFITGAKAAVEREGFRWRSDAALEGAEFDDEEPAQ</sequence>
<name>A0ABP8A355_9MICO</name>
<protein>
    <submittedName>
        <fullName evidence="1">Uncharacterized protein</fullName>
    </submittedName>
</protein>
<organism evidence="1 2">
    <name type="scientific">Gryllotalpicola koreensis</name>
    <dbReference type="NCBI Taxonomy" id="993086"/>
    <lineage>
        <taxon>Bacteria</taxon>
        <taxon>Bacillati</taxon>
        <taxon>Actinomycetota</taxon>
        <taxon>Actinomycetes</taxon>
        <taxon>Micrococcales</taxon>
        <taxon>Microbacteriaceae</taxon>
        <taxon>Gryllotalpicola</taxon>
    </lineage>
</organism>